<proteinExistence type="predicted"/>
<dbReference type="Proteomes" id="UP000252554">
    <property type="component" value="Unassembled WGS sequence"/>
</dbReference>
<dbReference type="EMBL" id="QNTV01000008">
    <property type="protein sequence ID" value="RBA57466.1"/>
    <property type="molecule type" value="Genomic_DNA"/>
</dbReference>
<reference evidence="2 3" key="1">
    <citation type="submission" date="2018-06" db="EMBL/GenBank/DDBJ databases">
        <title>Whole genome sequencing of four bacterial strains from South Shetland trench revealing bio-synthetic gene clusters.</title>
        <authorList>
            <person name="Abdel-Mageed W.M."/>
            <person name="Lehri B."/>
            <person name="Jarmusch S.A."/>
            <person name="Miranda K."/>
            <person name="Goodfellow M."/>
            <person name="Jaspars M."/>
            <person name="Karlyshev A.V."/>
        </authorList>
    </citation>
    <scope>NUCLEOTIDE SEQUENCE [LARGE SCALE GENOMIC DNA]</scope>
    <source>
        <strain evidence="2 3">SST2</strain>
    </source>
</reference>
<evidence type="ECO:0000313" key="2">
    <source>
        <dbReference type="EMBL" id="RBA57466.1"/>
    </source>
</evidence>
<sequence length="64" mass="6953">MGNPALKRPSECSFTSVNSASSCRFALSCLPRLRFSTACPRADREYENDNAGVSRRGAHSSNKS</sequence>
<comment type="caution">
    <text evidence="2">The sequence shown here is derived from an EMBL/GenBank/DDBJ whole genome shotgun (WGS) entry which is preliminary data.</text>
</comment>
<name>A0A365PTQ2_9GAMM</name>
<feature type="region of interest" description="Disordered" evidence="1">
    <location>
        <begin position="45"/>
        <end position="64"/>
    </location>
</feature>
<protein>
    <submittedName>
        <fullName evidence="2">Uncharacterized protein</fullName>
    </submittedName>
</protein>
<dbReference type="AlphaFoldDB" id="A0A365PTQ2"/>
<evidence type="ECO:0000313" key="3">
    <source>
        <dbReference type="Proteomes" id="UP000252554"/>
    </source>
</evidence>
<organism evidence="2 3">
    <name type="scientific">Stutzerimonas zhaodongensis</name>
    <dbReference type="NCBI Taxonomy" id="1176257"/>
    <lineage>
        <taxon>Bacteria</taxon>
        <taxon>Pseudomonadati</taxon>
        <taxon>Pseudomonadota</taxon>
        <taxon>Gammaproteobacteria</taxon>
        <taxon>Pseudomonadales</taxon>
        <taxon>Pseudomonadaceae</taxon>
        <taxon>Stutzerimonas</taxon>
    </lineage>
</organism>
<evidence type="ECO:0000256" key="1">
    <source>
        <dbReference type="SAM" id="MobiDB-lite"/>
    </source>
</evidence>
<dbReference type="PROSITE" id="PS51257">
    <property type="entry name" value="PROKAR_LIPOPROTEIN"/>
    <property type="match status" value="1"/>
</dbReference>
<accession>A0A365PTQ2</accession>
<gene>
    <name evidence="2" type="ORF">DQ403_12580</name>
</gene>